<accession>A0A4R3IIJ3</accession>
<dbReference type="AlphaFoldDB" id="A0A4R3IIJ3"/>
<reference evidence="1 2" key="1">
    <citation type="submission" date="2019-03" db="EMBL/GenBank/DDBJ databases">
        <title>Genomic Encyclopedia of Type Strains, Phase IV (KMG-IV): sequencing the most valuable type-strain genomes for metagenomic binning, comparative biology and taxonomic classification.</title>
        <authorList>
            <person name="Goeker M."/>
        </authorList>
    </citation>
    <scope>NUCLEOTIDE SEQUENCE [LARGE SCALE GENOMIC DNA]</scope>
    <source>
        <strain evidence="1 2">DSM 104836</strain>
    </source>
</reference>
<evidence type="ECO:0000313" key="1">
    <source>
        <dbReference type="EMBL" id="TCS46745.1"/>
    </source>
</evidence>
<proteinExistence type="predicted"/>
<dbReference type="EMBL" id="SLZU01000066">
    <property type="protein sequence ID" value="TCS46745.1"/>
    <property type="molecule type" value="Genomic_DNA"/>
</dbReference>
<dbReference type="Proteomes" id="UP000295696">
    <property type="component" value="Unassembled WGS sequence"/>
</dbReference>
<keyword evidence="2" id="KW-1185">Reference proteome</keyword>
<comment type="caution">
    <text evidence="1">The sequence shown here is derived from an EMBL/GenBank/DDBJ whole genome shotgun (WGS) entry which is preliminary data.</text>
</comment>
<sequence length="327" mass="36786">MNPEKYNEIKGQDLPDTREVSQSQQAVTHGVTHACRKPGYGPRPRLPHSAGPYLMRRGRIFYFRKRLPRAGSNRPSKLFLCLSLRTDLPLDAVKRTAALLTVYEREEKMIVDGFKTGTLSQAEAKTVLTEMLRAELARILEQQTSAEPVDDYQLDARIEALEKENRSLRRAARQQDWSSLQSLLFKASQVVGAQLPEALSPDFGRQAISLKKRLNDVEMDALDGDDVRNASRTLRAEEGIEDFDAFVQAPVSLSRSWEHALVRHPSPSMKANIDAIGKLAVEYFGDIPVTALTMDRQKGFFAWMARLPKSNGKAHGKNRFCSEGCQM</sequence>
<name>A0A4R3IIJ3_9RHOB</name>
<evidence type="ECO:0000313" key="2">
    <source>
        <dbReference type="Proteomes" id="UP000295696"/>
    </source>
</evidence>
<protein>
    <submittedName>
        <fullName evidence="1">Uncharacterized protein</fullName>
    </submittedName>
</protein>
<organism evidence="1 2">
    <name type="scientific">Primorskyibacter sedentarius</name>
    <dbReference type="NCBI Taxonomy" id="745311"/>
    <lineage>
        <taxon>Bacteria</taxon>
        <taxon>Pseudomonadati</taxon>
        <taxon>Pseudomonadota</taxon>
        <taxon>Alphaproteobacteria</taxon>
        <taxon>Rhodobacterales</taxon>
        <taxon>Roseobacteraceae</taxon>
        <taxon>Primorskyibacter</taxon>
    </lineage>
</organism>
<gene>
    <name evidence="1" type="ORF">EDD52_1661</name>
</gene>